<evidence type="ECO:0000256" key="1">
    <source>
        <dbReference type="SAM" id="MobiDB-lite"/>
    </source>
</evidence>
<proteinExistence type="predicted"/>
<dbReference type="Proteomes" id="UP000237968">
    <property type="component" value="Unassembled WGS sequence"/>
</dbReference>
<name>A0A2S9YG62_9BACT</name>
<organism evidence="2 3">
    <name type="scientific">Enhygromyxa salina</name>
    <dbReference type="NCBI Taxonomy" id="215803"/>
    <lineage>
        <taxon>Bacteria</taxon>
        <taxon>Pseudomonadati</taxon>
        <taxon>Myxococcota</taxon>
        <taxon>Polyangia</taxon>
        <taxon>Nannocystales</taxon>
        <taxon>Nannocystaceae</taxon>
        <taxon>Enhygromyxa</taxon>
    </lineage>
</organism>
<feature type="region of interest" description="Disordered" evidence="1">
    <location>
        <begin position="28"/>
        <end position="48"/>
    </location>
</feature>
<gene>
    <name evidence="2" type="ORF">ENSA5_11890</name>
</gene>
<evidence type="ECO:0000313" key="2">
    <source>
        <dbReference type="EMBL" id="PRQ04006.1"/>
    </source>
</evidence>
<accession>A0A2S9YG62</accession>
<protein>
    <submittedName>
        <fullName evidence="2">Uncharacterized protein</fullName>
    </submittedName>
</protein>
<dbReference type="EMBL" id="PVNK01000066">
    <property type="protein sequence ID" value="PRQ04006.1"/>
    <property type="molecule type" value="Genomic_DNA"/>
</dbReference>
<sequence>MWLLQREFAFTASVDELDEQLALVAGWNGERGEGSGGGEVRGSGQRPAPVTVAHSKHATVSQKLAWERCQLNSQHVVGG</sequence>
<dbReference type="AlphaFoldDB" id="A0A2S9YG62"/>
<comment type="caution">
    <text evidence="2">The sequence shown here is derived from an EMBL/GenBank/DDBJ whole genome shotgun (WGS) entry which is preliminary data.</text>
</comment>
<keyword evidence="3" id="KW-1185">Reference proteome</keyword>
<evidence type="ECO:0000313" key="3">
    <source>
        <dbReference type="Proteomes" id="UP000237968"/>
    </source>
</evidence>
<reference evidence="2 3" key="1">
    <citation type="submission" date="2018-03" db="EMBL/GenBank/DDBJ databases">
        <title>Draft Genome Sequences of the Obligatory Marine Myxobacteria Enhygromyxa salina SWB005.</title>
        <authorList>
            <person name="Poehlein A."/>
            <person name="Moghaddam J.A."/>
            <person name="Harms H."/>
            <person name="Alanjari M."/>
            <person name="Koenig G.M."/>
            <person name="Daniel R."/>
            <person name="Schaeberle T.F."/>
        </authorList>
    </citation>
    <scope>NUCLEOTIDE SEQUENCE [LARGE SCALE GENOMIC DNA]</scope>
    <source>
        <strain evidence="2 3">SWB005</strain>
    </source>
</reference>